<dbReference type="EMBL" id="JBHRYA010000002">
    <property type="protein sequence ID" value="MFC3715159.1"/>
    <property type="molecule type" value="Genomic_DNA"/>
</dbReference>
<keyword evidence="2" id="KW-1185">Reference proteome</keyword>
<protein>
    <recommendedName>
        <fullName evidence="3">Zeta toxin domain-containing protein</fullName>
    </recommendedName>
</protein>
<dbReference type="RefSeq" id="WP_386742261.1">
    <property type="nucleotide sequence ID" value="NZ_JBHRYA010000002.1"/>
</dbReference>
<evidence type="ECO:0000313" key="2">
    <source>
        <dbReference type="Proteomes" id="UP001595705"/>
    </source>
</evidence>
<proteinExistence type="predicted"/>
<dbReference type="Proteomes" id="UP001595705">
    <property type="component" value="Unassembled WGS sequence"/>
</dbReference>
<reference evidence="2" key="1">
    <citation type="journal article" date="2019" name="Int. J. Syst. Evol. Microbiol.">
        <title>The Global Catalogue of Microorganisms (GCM) 10K type strain sequencing project: providing services to taxonomists for standard genome sequencing and annotation.</title>
        <authorList>
            <consortium name="The Broad Institute Genomics Platform"/>
            <consortium name="The Broad Institute Genome Sequencing Center for Infectious Disease"/>
            <person name="Wu L."/>
            <person name="Ma J."/>
        </authorList>
    </citation>
    <scope>NUCLEOTIDE SEQUENCE [LARGE SCALE GENOMIC DNA]</scope>
    <source>
        <strain evidence="2">KCTC 42441</strain>
    </source>
</reference>
<comment type="caution">
    <text evidence="1">The sequence shown here is derived from an EMBL/GenBank/DDBJ whole genome shotgun (WGS) entry which is preliminary data.</text>
</comment>
<evidence type="ECO:0008006" key="3">
    <source>
        <dbReference type="Google" id="ProtNLM"/>
    </source>
</evidence>
<evidence type="ECO:0000313" key="1">
    <source>
        <dbReference type="EMBL" id="MFC3715159.1"/>
    </source>
</evidence>
<accession>A0ABV7XG99</accession>
<gene>
    <name evidence="1" type="ORF">ACFONC_03215</name>
</gene>
<name>A0ABV7XG99_9GAMM</name>
<organism evidence="1 2">
    <name type="scientific">Luteimonas soli</name>
    <dbReference type="NCBI Taxonomy" id="1648966"/>
    <lineage>
        <taxon>Bacteria</taxon>
        <taxon>Pseudomonadati</taxon>
        <taxon>Pseudomonadota</taxon>
        <taxon>Gammaproteobacteria</taxon>
        <taxon>Lysobacterales</taxon>
        <taxon>Lysobacteraceae</taxon>
        <taxon>Luteimonas</taxon>
    </lineage>
</organism>
<sequence length="667" mass="73507">MSSPTPDQSPAISLTLQLERLTDVAGAAANGTRPGLTVDERAKMVAVAESAAATRTLYALGDDPVVDAVNSTPERHHLAASSLARALASHDGAEHPNPFQNQRLATAYAQQQEYDQYLAKREAEQNNVAGGRWIVQQWNEARGVYQDQLQTNSATEAEQLFRKGSDYRIHDARFNDVAAEYPQASRSEPRGVPEYSERSGFLRALANEQDRPAPLRVDRIDYAHGDRQAVQQLAMGAVLNDTARMMDRYRELPDAHGGRYVGADLAKELFADYNQSREARNRYNAPVHNSAAALAGQLFEQAVLDHTHPERDRAVFLTGSPGAGKTTMVLNQGELQANIAVVYEGQMIRPEQSYPKIDAALAQGLKPEIIAVQPRPETALENTFNRFDHVGRGASINIMSQIQGELAEGLRQIHAKYGDRVDLRVVDARQVAQDGQATEYKGWQHLQLLQSEGSRDAIKDRLAAELERHRAAGTITDACYRQAAGQAPAREQLTDRRMGPGHDPDAERIEHKPHAPLSAEQARVLIATTAERPHLRSDELARAHFVARQDKAWTEDYDKTHGADIARRSQRLAIQHGQVLAQKLLQEDPVKACTVYPELVNSHRAIAAAGAHLREQGQPPKAIEATQQRLKLAIADGLSLGVGSPRVAVKQLEQQAKQQAPDSDRSR</sequence>